<proteinExistence type="predicted"/>
<dbReference type="Gene3D" id="3.40.50.300">
    <property type="entry name" value="P-loop containing nucleotide triphosphate hydrolases"/>
    <property type="match status" value="1"/>
</dbReference>
<dbReference type="InterPro" id="IPR027417">
    <property type="entry name" value="P-loop_NTPase"/>
</dbReference>
<dbReference type="AlphaFoldDB" id="A0A382UA26"/>
<reference evidence="1" key="1">
    <citation type="submission" date="2018-05" db="EMBL/GenBank/DDBJ databases">
        <authorList>
            <person name="Lanie J.A."/>
            <person name="Ng W.-L."/>
            <person name="Kazmierczak K.M."/>
            <person name="Andrzejewski T.M."/>
            <person name="Davidsen T.M."/>
            <person name="Wayne K.J."/>
            <person name="Tettelin H."/>
            <person name="Glass J.I."/>
            <person name="Rusch D."/>
            <person name="Podicherti R."/>
            <person name="Tsui H.-C.T."/>
            <person name="Winkler M.E."/>
        </authorList>
    </citation>
    <scope>NUCLEOTIDE SEQUENCE</scope>
</reference>
<feature type="non-terminal residue" evidence="1">
    <location>
        <position position="1"/>
    </location>
</feature>
<feature type="non-terminal residue" evidence="1">
    <location>
        <position position="33"/>
    </location>
</feature>
<evidence type="ECO:0000313" key="1">
    <source>
        <dbReference type="EMBL" id="SVD31113.1"/>
    </source>
</evidence>
<organism evidence="1">
    <name type="scientific">marine metagenome</name>
    <dbReference type="NCBI Taxonomy" id="408172"/>
    <lineage>
        <taxon>unclassified sequences</taxon>
        <taxon>metagenomes</taxon>
        <taxon>ecological metagenomes</taxon>
    </lineage>
</organism>
<sequence>VGQRFVLRKLLAAAIGGGHVLFEDFPGLGKTLL</sequence>
<protein>
    <recommendedName>
        <fullName evidence="2">ATPase AAA-3 domain-containing protein</fullName>
    </recommendedName>
</protein>
<dbReference type="EMBL" id="UINC01142651">
    <property type="protein sequence ID" value="SVD31113.1"/>
    <property type="molecule type" value="Genomic_DNA"/>
</dbReference>
<name>A0A382UA26_9ZZZZ</name>
<gene>
    <name evidence="1" type="ORF">METZ01_LOCUS383967</name>
</gene>
<evidence type="ECO:0008006" key="2">
    <source>
        <dbReference type="Google" id="ProtNLM"/>
    </source>
</evidence>
<accession>A0A382UA26</accession>